<reference evidence="8 9" key="1">
    <citation type="submission" date="2020-04" db="EMBL/GenBank/DDBJ databases">
        <title>Genome sequencing of novel species.</title>
        <authorList>
            <person name="Heo J."/>
            <person name="Kim S.-J."/>
            <person name="Kim J.-S."/>
            <person name="Hong S.-B."/>
            <person name="Kwon S.-W."/>
        </authorList>
    </citation>
    <scope>NUCLEOTIDE SEQUENCE [LARGE SCALE GENOMIC DNA]</scope>
    <source>
        <strain evidence="8 9">GN2-R2</strain>
    </source>
</reference>
<comment type="similarity">
    <text evidence="6">Belongs to the glycosyl hydrolase 24 family.</text>
</comment>
<dbReference type="Proteomes" id="UP000502415">
    <property type="component" value="Chromosome"/>
</dbReference>
<dbReference type="InterPro" id="IPR051018">
    <property type="entry name" value="Bacteriophage_GH24"/>
</dbReference>
<dbReference type="RefSeq" id="WP_170205115.1">
    <property type="nucleotide sequence ID" value="NZ_CP051685.1"/>
</dbReference>
<keyword evidence="9" id="KW-1185">Reference proteome</keyword>
<dbReference type="GO" id="GO:0003796">
    <property type="term" value="F:lysozyme activity"/>
    <property type="evidence" value="ECO:0007669"/>
    <property type="project" value="UniProtKB-EC"/>
</dbReference>
<gene>
    <name evidence="8" type="ORF">HH212_26110</name>
</gene>
<dbReference type="GO" id="GO:0016998">
    <property type="term" value="P:cell wall macromolecule catabolic process"/>
    <property type="evidence" value="ECO:0007669"/>
    <property type="project" value="InterPro"/>
</dbReference>
<dbReference type="EC" id="3.2.1.17" evidence="6"/>
<dbReference type="InterPro" id="IPR023346">
    <property type="entry name" value="Lysozyme-like_dom_sf"/>
</dbReference>
<dbReference type="InterPro" id="IPR023347">
    <property type="entry name" value="Lysozyme_dom_sf"/>
</dbReference>
<keyword evidence="3 6" id="KW-0081">Bacteriolytic enzyme</keyword>
<keyword evidence="4 6" id="KW-0378">Hydrolase</keyword>
<dbReference type="GO" id="GO:0042742">
    <property type="term" value="P:defense response to bacterium"/>
    <property type="evidence" value="ECO:0007669"/>
    <property type="project" value="UniProtKB-KW"/>
</dbReference>
<dbReference type="InterPro" id="IPR002196">
    <property type="entry name" value="Glyco_hydro_24"/>
</dbReference>
<feature type="chain" id="PRO_5030637681" description="Lysozyme" evidence="7">
    <location>
        <begin position="27"/>
        <end position="176"/>
    </location>
</feature>
<evidence type="ECO:0000313" key="9">
    <source>
        <dbReference type="Proteomes" id="UP000502415"/>
    </source>
</evidence>
<dbReference type="GO" id="GO:0031640">
    <property type="term" value="P:killing of cells of another organism"/>
    <property type="evidence" value="ECO:0007669"/>
    <property type="project" value="UniProtKB-KW"/>
</dbReference>
<evidence type="ECO:0000256" key="3">
    <source>
        <dbReference type="ARBA" id="ARBA00022638"/>
    </source>
</evidence>
<keyword evidence="7" id="KW-0732">Signal</keyword>
<accession>A0A7Z2W197</accession>
<evidence type="ECO:0000256" key="7">
    <source>
        <dbReference type="SAM" id="SignalP"/>
    </source>
</evidence>
<evidence type="ECO:0000256" key="5">
    <source>
        <dbReference type="ARBA" id="ARBA00023295"/>
    </source>
</evidence>
<dbReference type="Gene3D" id="1.10.530.40">
    <property type="match status" value="1"/>
</dbReference>
<evidence type="ECO:0000256" key="1">
    <source>
        <dbReference type="ARBA" id="ARBA00000632"/>
    </source>
</evidence>
<dbReference type="EMBL" id="CP051685">
    <property type="protein sequence ID" value="QJE03034.1"/>
    <property type="molecule type" value="Genomic_DNA"/>
</dbReference>
<organism evidence="8 9">
    <name type="scientific">Massilia forsythiae</name>
    <dbReference type="NCBI Taxonomy" id="2728020"/>
    <lineage>
        <taxon>Bacteria</taxon>
        <taxon>Pseudomonadati</taxon>
        <taxon>Pseudomonadota</taxon>
        <taxon>Betaproteobacteria</taxon>
        <taxon>Burkholderiales</taxon>
        <taxon>Oxalobacteraceae</taxon>
        <taxon>Telluria group</taxon>
        <taxon>Massilia</taxon>
    </lineage>
</organism>
<dbReference type="PANTHER" id="PTHR38107">
    <property type="match status" value="1"/>
</dbReference>
<sequence length="176" mass="18557">MADQAPKRAGRLALAAALATALAVPAEGLRQVAYRDPPGVLTACYGHTGKDVQAGVVYSLEQCSKWLTNDMGAAISAVDRCAPGLPEPVLAAFGDAVFNMGPTIACDTKNSTAARYLQQYSATTYRDAKADALILTAACNQLPRWDNARIAGVLVRLPGLTKRRAAERDVCLKGLP</sequence>
<evidence type="ECO:0000256" key="2">
    <source>
        <dbReference type="ARBA" id="ARBA00022529"/>
    </source>
</evidence>
<name>A0A7Z2W197_9BURK</name>
<dbReference type="AlphaFoldDB" id="A0A7Z2W197"/>
<dbReference type="KEGG" id="mfy:HH212_26110"/>
<keyword evidence="2 6" id="KW-0929">Antimicrobial</keyword>
<evidence type="ECO:0000256" key="6">
    <source>
        <dbReference type="RuleBase" id="RU003788"/>
    </source>
</evidence>
<evidence type="ECO:0000256" key="4">
    <source>
        <dbReference type="ARBA" id="ARBA00022801"/>
    </source>
</evidence>
<keyword evidence="5 6" id="KW-0326">Glycosidase</keyword>
<dbReference type="SUPFAM" id="SSF53955">
    <property type="entry name" value="Lysozyme-like"/>
    <property type="match status" value="1"/>
</dbReference>
<comment type="catalytic activity">
    <reaction evidence="1 6">
        <text>Hydrolysis of (1-&gt;4)-beta-linkages between N-acetylmuramic acid and N-acetyl-D-glucosamine residues in a peptidoglycan and between N-acetyl-D-glucosamine residues in chitodextrins.</text>
        <dbReference type="EC" id="3.2.1.17"/>
    </reaction>
</comment>
<feature type="signal peptide" evidence="7">
    <location>
        <begin position="1"/>
        <end position="26"/>
    </location>
</feature>
<protein>
    <recommendedName>
        <fullName evidence="6">Lysozyme</fullName>
        <ecNumber evidence="6">3.2.1.17</ecNumber>
    </recommendedName>
</protein>
<dbReference type="Pfam" id="PF00959">
    <property type="entry name" value="Phage_lysozyme"/>
    <property type="match status" value="1"/>
</dbReference>
<dbReference type="InterPro" id="IPR034690">
    <property type="entry name" value="Endolysin_T4_type"/>
</dbReference>
<evidence type="ECO:0000313" key="8">
    <source>
        <dbReference type="EMBL" id="QJE03034.1"/>
    </source>
</evidence>
<dbReference type="GO" id="GO:0009253">
    <property type="term" value="P:peptidoglycan catabolic process"/>
    <property type="evidence" value="ECO:0007669"/>
    <property type="project" value="InterPro"/>
</dbReference>
<dbReference type="HAMAP" id="MF_04110">
    <property type="entry name" value="ENDOLYSIN_T4"/>
    <property type="match status" value="1"/>
</dbReference>
<dbReference type="PANTHER" id="PTHR38107:SF3">
    <property type="entry name" value="LYSOZYME RRRD-RELATED"/>
    <property type="match status" value="1"/>
</dbReference>
<proteinExistence type="inferred from homology"/>